<evidence type="ECO:0000313" key="3">
    <source>
        <dbReference type="EMBL" id="MCC2199092.1"/>
    </source>
</evidence>
<dbReference type="Gene3D" id="3.40.50.300">
    <property type="entry name" value="P-loop containing nucleotide triphosphate hydrolases"/>
    <property type="match status" value="1"/>
</dbReference>
<dbReference type="InterPro" id="IPR004256">
    <property type="entry name" value="DUF234"/>
</dbReference>
<keyword evidence="3" id="KW-0067">ATP-binding</keyword>
<gene>
    <name evidence="3" type="ORF">LKD23_04870</name>
</gene>
<dbReference type="SUPFAM" id="SSF52540">
    <property type="entry name" value="P-loop containing nucleoside triphosphate hydrolases"/>
    <property type="match status" value="1"/>
</dbReference>
<reference evidence="3" key="1">
    <citation type="submission" date="2021-10" db="EMBL/GenBank/DDBJ databases">
        <title>Anaerobic single-cell dispensing facilitates the cultivation of human gut bacteria.</title>
        <authorList>
            <person name="Afrizal A."/>
        </authorList>
    </citation>
    <scope>NUCLEOTIDE SEQUENCE</scope>
    <source>
        <strain evidence="3">CLA-AA-H233</strain>
    </source>
</reference>
<sequence length="472" mass="54259">MDFIGRTSELATLNAELERGSGFVVIYGRRRVGKTTLIKEFIKDKRAFYFLATTESEAQSMKRFAGVLSRTTKNPMLSKVTFTDWLDLFQVVADDHPDEKKVLVIDEFPYLVKTNPDFPSILQNAWDEVLKDHNVMLILCGSLISMMKKHALAYDSPLYGRRTAQIRLMPLQFTDVYAAQNLSFEQAVEQYAITGGVPKYMEFFQTDEPLVEQIRRVVLSKNGFLYEEPDFLLNEEVQTPINYFSVLKAISDGNHKLSKIGMTMEQDTSAITPYLKTLIDLGFVIKNIPITEKNPERSRKSLYYVSDNFIRFWFRYVYPFKGELELDNQQIVLDEMGKDFKQKFVAFAYESICRNIFAELCRKGQIGFAPSRIGSYWRNDNEGDTEIDVAAVDHQHKRLFLGECKYHAKPVDVAVYAALQEKGQSKELTVAFKGYEIVYGLFSKSGFTDRLVEMAAENSDLILIQEDAVYKK</sequence>
<organism evidence="3 4">
    <name type="scientific">Faecalibacterium butyricigenerans</name>
    <dbReference type="NCBI Taxonomy" id="1851427"/>
    <lineage>
        <taxon>Bacteria</taxon>
        <taxon>Bacillati</taxon>
        <taxon>Bacillota</taxon>
        <taxon>Clostridia</taxon>
        <taxon>Eubacteriales</taxon>
        <taxon>Oscillospiraceae</taxon>
        <taxon>Faecalibacterium</taxon>
    </lineage>
</organism>
<dbReference type="SUPFAM" id="SSF46785">
    <property type="entry name" value="Winged helix' DNA-binding domain"/>
    <property type="match status" value="1"/>
</dbReference>
<dbReference type="InterPro" id="IPR011335">
    <property type="entry name" value="Restrct_endonuc-II-like"/>
</dbReference>
<evidence type="ECO:0000259" key="2">
    <source>
        <dbReference type="Pfam" id="PF03008"/>
    </source>
</evidence>
<comment type="caution">
    <text evidence="3">The sequence shown here is derived from an EMBL/GenBank/DDBJ whole genome shotgun (WGS) entry which is preliminary data.</text>
</comment>
<feature type="domain" description="ATPase" evidence="1">
    <location>
        <begin position="3"/>
        <end position="202"/>
    </location>
</feature>
<dbReference type="EMBL" id="JAJEQL010000008">
    <property type="protein sequence ID" value="MCC2199092.1"/>
    <property type="molecule type" value="Genomic_DNA"/>
</dbReference>
<dbReference type="PANTHER" id="PTHR34704">
    <property type="entry name" value="ATPASE"/>
    <property type="match status" value="1"/>
</dbReference>
<protein>
    <submittedName>
        <fullName evidence="3">ATP-binding protein</fullName>
    </submittedName>
</protein>
<dbReference type="Proteomes" id="UP001430637">
    <property type="component" value="Unassembled WGS sequence"/>
</dbReference>
<dbReference type="InterPro" id="IPR011579">
    <property type="entry name" value="ATPase_dom"/>
</dbReference>
<keyword evidence="4" id="KW-1185">Reference proteome</keyword>
<feature type="domain" description="DUF234" evidence="2">
    <location>
        <begin position="313"/>
        <end position="408"/>
    </location>
</feature>
<dbReference type="InterPro" id="IPR036390">
    <property type="entry name" value="WH_DNA-bd_sf"/>
</dbReference>
<accession>A0ABS8F7L9</accession>
<dbReference type="Pfam" id="PF03008">
    <property type="entry name" value="DUF234"/>
    <property type="match status" value="1"/>
</dbReference>
<dbReference type="InterPro" id="IPR027417">
    <property type="entry name" value="P-loop_NTPase"/>
</dbReference>
<evidence type="ECO:0000259" key="1">
    <source>
        <dbReference type="Pfam" id="PF01637"/>
    </source>
</evidence>
<dbReference type="SUPFAM" id="SSF52980">
    <property type="entry name" value="Restriction endonuclease-like"/>
    <property type="match status" value="1"/>
</dbReference>
<proteinExistence type="predicted"/>
<keyword evidence="3" id="KW-0547">Nucleotide-binding</keyword>
<dbReference type="GO" id="GO:0005524">
    <property type="term" value="F:ATP binding"/>
    <property type="evidence" value="ECO:0007669"/>
    <property type="project" value="UniProtKB-KW"/>
</dbReference>
<dbReference type="PANTHER" id="PTHR34704:SF1">
    <property type="entry name" value="ATPASE"/>
    <property type="match status" value="1"/>
</dbReference>
<dbReference type="RefSeq" id="WP_227620672.1">
    <property type="nucleotide sequence ID" value="NZ_JAJEQL010000008.1"/>
</dbReference>
<dbReference type="Pfam" id="PF01637">
    <property type="entry name" value="ATPase_2"/>
    <property type="match status" value="1"/>
</dbReference>
<name>A0ABS8F7L9_9FIRM</name>
<evidence type="ECO:0000313" key="4">
    <source>
        <dbReference type="Proteomes" id="UP001430637"/>
    </source>
</evidence>